<evidence type="ECO:0000313" key="3">
    <source>
        <dbReference type="EMBL" id="BCK85336.1"/>
    </source>
</evidence>
<dbReference type="RefSeq" id="WP_228300541.1">
    <property type="nucleotide sequence ID" value="NZ_AP023420.1"/>
</dbReference>
<dbReference type="SUPFAM" id="SSF81301">
    <property type="entry name" value="Nucleotidyltransferase"/>
    <property type="match status" value="1"/>
</dbReference>
<dbReference type="AlphaFoldDB" id="A0A810QHN1"/>
<accession>A0A810QHN1</accession>
<proteinExistence type="predicted"/>
<dbReference type="SMART" id="SM00954">
    <property type="entry name" value="RelA_SpoT"/>
    <property type="match status" value="1"/>
</dbReference>
<dbReference type="Gene3D" id="3.30.460.10">
    <property type="entry name" value="Beta Polymerase, domain 2"/>
    <property type="match status" value="1"/>
</dbReference>
<dbReference type="EMBL" id="AP023420">
    <property type="protein sequence ID" value="BCK85336.1"/>
    <property type="molecule type" value="Genomic_DNA"/>
</dbReference>
<dbReference type="UniPathway" id="UPA00908">
    <property type="reaction ID" value="UER00884"/>
</dbReference>
<name>A0A810QHN1_9FIRM</name>
<evidence type="ECO:0000259" key="2">
    <source>
        <dbReference type="SMART" id="SM00954"/>
    </source>
</evidence>
<organism evidence="3 4">
    <name type="scientific">Pusillibacter faecalis</name>
    <dbReference type="NCBI Taxonomy" id="2714358"/>
    <lineage>
        <taxon>Bacteria</taxon>
        <taxon>Bacillati</taxon>
        <taxon>Bacillota</taxon>
        <taxon>Clostridia</taxon>
        <taxon>Eubacteriales</taxon>
        <taxon>Oscillospiraceae</taxon>
        <taxon>Pusillibacter</taxon>
    </lineage>
</organism>
<protein>
    <recommendedName>
        <fullName evidence="2">RelA/SpoT domain-containing protein</fullName>
    </recommendedName>
</protein>
<dbReference type="Pfam" id="PF04607">
    <property type="entry name" value="RelA_SpoT"/>
    <property type="match status" value="1"/>
</dbReference>
<comment type="pathway">
    <text evidence="1">Purine metabolism; ppGpp biosynthesis; ppGpp from GTP: step 1/2.</text>
</comment>
<keyword evidence="4" id="KW-1185">Reference proteome</keyword>
<dbReference type="KEGG" id="pfaa:MM59RIKEN_26550"/>
<dbReference type="GO" id="GO:0015970">
    <property type="term" value="P:guanosine tetraphosphate biosynthetic process"/>
    <property type="evidence" value="ECO:0007669"/>
    <property type="project" value="UniProtKB-UniPathway"/>
</dbReference>
<reference evidence="3" key="1">
    <citation type="submission" date="2020-09" db="EMBL/GenBank/DDBJ databases">
        <title>New species isolated from human feces.</title>
        <authorList>
            <person name="Kitahara M."/>
            <person name="Shigeno Y."/>
            <person name="Shime M."/>
            <person name="Matsumoto Y."/>
            <person name="Nakamura S."/>
            <person name="Motooka D."/>
            <person name="Fukuoka S."/>
            <person name="Nishikawa H."/>
            <person name="Benno Y."/>
        </authorList>
    </citation>
    <scope>NUCLEOTIDE SEQUENCE</scope>
    <source>
        <strain evidence="3">MM59</strain>
    </source>
</reference>
<gene>
    <name evidence="3" type="ORF">MM59RIKEN_26550</name>
</gene>
<evidence type="ECO:0000256" key="1">
    <source>
        <dbReference type="ARBA" id="ARBA00004976"/>
    </source>
</evidence>
<feature type="domain" description="RelA/SpoT" evidence="2">
    <location>
        <begin position="70"/>
        <end position="193"/>
    </location>
</feature>
<evidence type="ECO:0000313" key="4">
    <source>
        <dbReference type="Proteomes" id="UP000679848"/>
    </source>
</evidence>
<sequence>MLIAAHISGINGKGELVYEQSILEISAAERKFFCEGTILLEIEELLSCTDMIQRCQVSLGRGDPMAPFQSRIKRADSIREKLERHGLPITTDSALKAVWAAAGSRLVCPFVQNIYQTTDLIRAIPGVRIQKDSNHEPKPNGYRSYHMILSLPLRFLGRQLSSTIWLEVQLRTIAMDCWTCMEHQLKYKRSVPSQKLIVQELKRCADEITSTDLSLQAIRELIESPEEELE</sequence>
<dbReference type="InterPro" id="IPR052366">
    <property type="entry name" value="GTP_Pyrophosphokinase"/>
</dbReference>
<dbReference type="Proteomes" id="UP000679848">
    <property type="component" value="Chromosome"/>
</dbReference>
<dbReference type="InterPro" id="IPR043519">
    <property type="entry name" value="NT_sf"/>
</dbReference>
<dbReference type="Gene3D" id="1.10.287.860">
    <property type="entry name" value="Nucleotidyltransferase"/>
    <property type="match status" value="1"/>
</dbReference>
<dbReference type="PANTHER" id="PTHR47837">
    <property type="entry name" value="GTP PYROPHOSPHOKINASE YJBM"/>
    <property type="match status" value="1"/>
</dbReference>
<dbReference type="InterPro" id="IPR007685">
    <property type="entry name" value="RelA_SpoT"/>
</dbReference>
<dbReference type="CDD" id="cd05399">
    <property type="entry name" value="NT_Rel-Spo_like"/>
    <property type="match status" value="1"/>
</dbReference>
<dbReference type="PANTHER" id="PTHR47837:SF1">
    <property type="entry name" value="GTP PYROPHOSPHOKINASE YJBM"/>
    <property type="match status" value="1"/>
</dbReference>